<keyword evidence="7" id="KW-0521">NADP</keyword>
<evidence type="ECO:0000256" key="1">
    <source>
        <dbReference type="ARBA" id="ARBA00022630"/>
    </source>
</evidence>
<accession>A0A554JDA7</accession>
<comment type="catalytic activity">
    <reaction evidence="6">
        <text>[thioredoxin]-dithiol + NADP(+) = [thioredoxin]-disulfide + NADPH + H(+)</text>
        <dbReference type="Rhea" id="RHEA:20345"/>
        <dbReference type="Rhea" id="RHEA-COMP:10698"/>
        <dbReference type="Rhea" id="RHEA-COMP:10700"/>
        <dbReference type="ChEBI" id="CHEBI:15378"/>
        <dbReference type="ChEBI" id="CHEBI:29950"/>
        <dbReference type="ChEBI" id="CHEBI:50058"/>
        <dbReference type="ChEBI" id="CHEBI:57783"/>
        <dbReference type="ChEBI" id="CHEBI:58349"/>
        <dbReference type="EC" id="1.8.1.9"/>
    </reaction>
</comment>
<gene>
    <name evidence="9" type="ORF">G01um101477_110</name>
</gene>
<dbReference type="Proteomes" id="UP000319613">
    <property type="component" value="Unassembled WGS sequence"/>
</dbReference>
<sequence length="310" mass="33827">MNEILNTLIIGSGPAGLTAGIYASRAELKPVIIAGLNPGGQLMQTTEIENFPGFENGIMGPELMQTMIKQAEKFGSKVMYEMVESVDFKQQPFKIKTDKAEYLAKTVIIAMGADANWLNLPNEQRLRGKGVSACATCDGFFFKNKDTVVIGGGDAAMEEANYLTKFANKVTVIHRSEEFRASKIMFARAQANPKIVFMINSSVVDVLGTDHVEGVTIKNTKTGEETDFKTDGVFLAIGHTPNTKILNGQIDLDEKKYVIVKNNTRTNIEGVFVAGDISDPRYRQAVSAAGIGAMAALDVEKYLAEKEMHE</sequence>
<comment type="cofactor">
    <cofactor evidence="7">
        <name>FAD</name>
        <dbReference type="ChEBI" id="CHEBI:57692"/>
    </cofactor>
    <text evidence="7">Binds 1 FAD per subunit.</text>
</comment>
<name>A0A554JDA7_9BACT</name>
<dbReference type="PROSITE" id="PS00573">
    <property type="entry name" value="PYRIDINE_REDOX_2"/>
    <property type="match status" value="1"/>
</dbReference>
<dbReference type="InterPro" id="IPR008255">
    <property type="entry name" value="Pyr_nucl-diS_OxRdtase_2_AS"/>
</dbReference>
<dbReference type="PRINTS" id="PR00368">
    <property type="entry name" value="FADPNR"/>
</dbReference>
<dbReference type="AlphaFoldDB" id="A0A554JDA7"/>
<evidence type="ECO:0000256" key="4">
    <source>
        <dbReference type="ARBA" id="ARBA00023157"/>
    </source>
</evidence>
<dbReference type="InterPro" id="IPR023753">
    <property type="entry name" value="FAD/NAD-binding_dom"/>
</dbReference>
<evidence type="ECO:0000256" key="3">
    <source>
        <dbReference type="ARBA" id="ARBA00023002"/>
    </source>
</evidence>
<dbReference type="Gene3D" id="3.50.50.60">
    <property type="entry name" value="FAD/NAD(P)-binding domain"/>
    <property type="match status" value="2"/>
</dbReference>
<evidence type="ECO:0000256" key="2">
    <source>
        <dbReference type="ARBA" id="ARBA00022827"/>
    </source>
</evidence>
<dbReference type="InterPro" id="IPR036188">
    <property type="entry name" value="FAD/NAD-bd_sf"/>
</dbReference>
<dbReference type="PRINTS" id="PR00469">
    <property type="entry name" value="PNDRDTASEII"/>
</dbReference>
<dbReference type="GO" id="GO:0004791">
    <property type="term" value="F:thioredoxin-disulfide reductase (NADPH) activity"/>
    <property type="evidence" value="ECO:0007669"/>
    <property type="project" value="UniProtKB-UniRule"/>
</dbReference>
<comment type="subunit">
    <text evidence="6">Homodimer.</text>
</comment>
<evidence type="ECO:0000313" key="10">
    <source>
        <dbReference type="Proteomes" id="UP000319613"/>
    </source>
</evidence>
<evidence type="ECO:0000259" key="8">
    <source>
        <dbReference type="Pfam" id="PF07992"/>
    </source>
</evidence>
<keyword evidence="5 6" id="KW-0676">Redox-active center</keyword>
<dbReference type="PANTHER" id="PTHR48105">
    <property type="entry name" value="THIOREDOXIN REDUCTASE 1-RELATED-RELATED"/>
    <property type="match status" value="1"/>
</dbReference>
<dbReference type="Pfam" id="PF07992">
    <property type="entry name" value="Pyr_redox_2"/>
    <property type="match status" value="1"/>
</dbReference>
<dbReference type="EC" id="1.8.1.9" evidence="6"/>
<dbReference type="GO" id="GO:0005737">
    <property type="term" value="C:cytoplasm"/>
    <property type="evidence" value="ECO:0007669"/>
    <property type="project" value="InterPro"/>
</dbReference>
<keyword evidence="4" id="KW-1015">Disulfide bond</keyword>
<dbReference type="InterPro" id="IPR050097">
    <property type="entry name" value="Ferredoxin-NADP_redctase_2"/>
</dbReference>
<dbReference type="EMBL" id="VMFF01000007">
    <property type="protein sequence ID" value="TSC66355.1"/>
    <property type="molecule type" value="Genomic_DNA"/>
</dbReference>
<organism evidence="9 10">
    <name type="scientific">Candidatus Doudnabacteria bacterium Gr01-1014_77</name>
    <dbReference type="NCBI Taxonomy" id="2017133"/>
    <lineage>
        <taxon>Bacteria</taxon>
        <taxon>Candidatus Doudnaibacteriota</taxon>
    </lineage>
</organism>
<comment type="similarity">
    <text evidence="6">Belongs to the class-II pyridine nucleotide-disulfide oxidoreductase family.</text>
</comment>
<dbReference type="InterPro" id="IPR005982">
    <property type="entry name" value="Thioredox_Rdtase"/>
</dbReference>
<dbReference type="GO" id="GO:0019430">
    <property type="term" value="P:removal of superoxide radicals"/>
    <property type="evidence" value="ECO:0007669"/>
    <property type="project" value="UniProtKB-UniRule"/>
</dbReference>
<evidence type="ECO:0000313" key="9">
    <source>
        <dbReference type="EMBL" id="TSC66355.1"/>
    </source>
</evidence>
<evidence type="ECO:0000256" key="6">
    <source>
        <dbReference type="RuleBase" id="RU003880"/>
    </source>
</evidence>
<keyword evidence="1 6" id="KW-0285">Flavoprotein</keyword>
<dbReference type="NCBIfam" id="TIGR01292">
    <property type="entry name" value="TRX_reduct"/>
    <property type="match status" value="1"/>
</dbReference>
<keyword evidence="3 6" id="KW-0560">Oxidoreductase</keyword>
<protein>
    <recommendedName>
        <fullName evidence="6">Thioredoxin reductase</fullName>
        <ecNumber evidence="6">1.8.1.9</ecNumber>
    </recommendedName>
</protein>
<feature type="domain" description="FAD/NAD(P)-binding" evidence="8">
    <location>
        <begin position="7"/>
        <end position="290"/>
    </location>
</feature>
<reference evidence="9 10" key="1">
    <citation type="submission" date="2017-07" db="EMBL/GenBank/DDBJ databases">
        <title>Mechanisms for carbon and nitrogen cycling indicate functional differentiation within the Candidate Phyla Radiation.</title>
        <authorList>
            <person name="Danczak R.E."/>
            <person name="Johnston M.D."/>
            <person name="Kenah C."/>
            <person name="Slattery M."/>
            <person name="Wrighton K.C."/>
            <person name="Wilkins M.J."/>
        </authorList>
    </citation>
    <scope>NUCLEOTIDE SEQUENCE [LARGE SCALE GENOMIC DNA]</scope>
    <source>
        <strain evidence="9">Gr01-1014_77</strain>
    </source>
</reference>
<comment type="caution">
    <text evidence="9">The sequence shown here is derived from an EMBL/GenBank/DDBJ whole genome shotgun (WGS) entry which is preliminary data.</text>
</comment>
<evidence type="ECO:0000256" key="5">
    <source>
        <dbReference type="ARBA" id="ARBA00023284"/>
    </source>
</evidence>
<proteinExistence type="inferred from homology"/>
<dbReference type="SUPFAM" id="SSF51905">
    <property type="entry name" value="FAD/NAD(P)-binding domain"/>
    <property type="match status" value="1"/>
</dbReference>
<keyword evidence="2 6" id="KW-0274">FAD</keyword>
<evidence type="ECO:0000256" key="7">
    <source>
        <dbReference type="RuleBase" id="RU003881"/>
    </source>
</evidence>